<comment type="subcellular location">
    <subcellularLocation>
        <location evidence="1">Membrane</location>
        <topology evidence="1">Single-pass membrane protein</topology>
    </subcellularLocation>
</comment>
<dbReference type="InterPro" id="IPR009644">
    <property type="entry name" value="FKTN/MNN4/W02B3.4-1"/>
</dbReference>
<dbReference type="AlphaFoldDB" id="A0AA36D7U6"/>
<dbReference type="InterPro" id="IPR057641">
    <property type="entry name" value="W02B3_4_N"/>
</dbReference>
<dbReference type="PANTHER" id="PTHR15407">
    <property type="entry name" value="FUKUTIN-RELATED"/>
    <property type="match status" value="1"/>
</dbReference>
<organism evidence="7 8">
    <name type="scientific">Mesorhabditis spiculigera</name>
    <dbReference type="NCBI Taxonomy" id="96644"/>
    <lineage>
        <taxon>Eukaryota</taxon>
        <taxon>Metazoa</taxon>
        <taxon>Ecdysozoa</taxon>
        <taxon>Nematoda</taxon>
        <taxon>Chromadorea</taxon>
        <taxon>Rhabditida</taxon>
        <taxon>Rhabditina</taxon>
        <taxon>Rhabditomorpha</taxon>
        <taxon>Rhabditoidea</taxon>
        <taxon>Rhabditidae</taxon>
        <taxon>Mesorhabditinae</taxon>
        <taxon>Mesorhabditis</taxon>
    </lineage>
</organism>
<dbReference type="Proteomes" id="UP001177023">
    <property type="component" value="Unassembled WGS sequence"/>
</dbReference>
<keyword evidence="2 5" id="KW-0812">Transmembrane</keyword>
<evidence type="ECO:0000256" key="2">
    <source>
        <dbReference type="ARBA" id="ARBA00022692"/>
    </source>
</evidence>
<evidence type="ECO:0000313" key="7">
    <source>
        <dbReference type="EMBL" id="CAJ0582327.1"/>
    </source>
</evidence>
<dbReference type="Pfam" id="PF24413">
    <property type="entry name" value="W02B3_4_N"/>
    <property type="match status" value="1"/>
</dbReference>
<accession>A0AA36D7U6</accession>
<name>A0AA36D7U6_9BILA</name>
<dbReference type="PANTHER" id="PTHR15407:SF28">
    <property type="entry name" value="RIBITOL-5-PHOSPHATE TRANSFERASE FKTN"/>
    <property type="match status" value="1"/>
</dbReference>
<evidence type="ECO:0000259" key="6">
    <source>
        <dbReference type="Pfam" id="PF24413"/>
    </source>
</evidence>
<reference evidence="7" key="1">
    <citation type="submission" date="2023-06" db="EMBL/GenBank/DDBJ databases">
        <authorList>
            <person name="Delattre M."/>
        </authorList>
    </citation>
    <scope>NUCLEOTIDE SEQUENCE</scope>
    <source>
        <strain evidence="7">AF72</strain>
    </source>
</reference>
<feature type="non-terminal residue" evidence="7">
    <location>
        <position position="1"/>
    </location>
</feature>
<feature type="domain" description="W02B3.4-like N-terminal" evidence="6">
    <location>
        <begin position="59"/>
        <end position="172"/>
    </location>
</feature>
<sequence length="362" mass="42290">MYGERLLFTVCITAVLFFVSVFYDSNFEKITANADRIGKNQPHHRRRGQRLSKATGFECTNQINGLYTNVRALIIDIDFLKQTTLECAEPYFGKIKIAVEERDRGQVDNKTFSEYDVIFYRDDATRDYIEIVDYDGKRRILPRFLTQSEGKFEYPTDLPAFLKYWESSRMIECLGLDIPRAPQDAKRRLKLEGIVDMALYRDFLLALGIHPFLNGGSLLGWYRECSIIPHTQDVDFAARATEYNSKLLEKLQNSADFRLKRILGVKEDSYEITIHTKAYNWPIDLFFVYDEGNTSWVGGTGADLSKYIYTYPRITSLCTALLLEHYFWVPCNVLEILQTEHGSNWRIDYPTRRFNWNSSHRN</sequence>
<evidence type="ECO:0000256" key="1">
    <source>
        <dbReference type="ARBA" id="ARBA00004167"/>
    </source>
</evidence>
<protein>
    <recommendedName>
        <fullName evidence="6">W02B3.4-like N-terminal domain-containing protein</fullName>
    </recommendedName>
</protein>
<keyword evidence="4 5" id="KW-0472">Membrane</keyword>
<keyword evidence="3 5" id="KW-1133">Transmembrane helix</keyword>
<evidence type="ECO:0000256" key="5">
    <source>
        <dbReference type="SAM" id="Phobius"/>
    </source>
</evidence>
<evidence type="ECO:0000256" key="4">
    <source>
        <dbReference type="ARBA" id="ARBA00023136"/>
    </source>
</evidence>
<dbReference type="GO" id="GO:0016020">
    <property type="term" value="C:membrane"/>
    <property type="evidence" value="ECO:0007669"/>
    <property type="project" value="UniProtKB-SubCell"/>
</dbReference>
<keyword evidence="8" id="KW-1185">Reference proteome</keyword>
<proteinExistence type="predicted"/>
<feature type="transmembrane region" description="Helical" evidence="5">
    <location>
        <begin position="6"/>
        <end position="23"/>
    </location>
</feature>
<comment type="caution">
    <text evidence="7">The sequence shown here is derived from an EMBL/GenBank/DDBJ whole genome shotgun (WGS) entry which is preliminary data.</text>
</comment>
<evidence type="ECO:0000256" key="3">
    <source>
        <dbReference type="ARBA" id="ARBA00022989"/>
    </source>
</evidence>
<evidence type="ECO:0000313" key="8">
    <source>
        <dbReference type="Proteomes" id="UP001177023"/>
    </source>
</evidence>
<dbReference type="EMBL" id="CATQJA010002664">
    <property type="protein sequence ID" value="CAJ0582327.1"/>
    <property type="molecule type" value="Genomic_DNA"/>
</dbReference>
<gene>
    <name evidence="7" type="ORF">MSPICULIGERA_LOCUS20463</name>
</gene>